<dbReference type="GO" id="GO:0003729">
    <property type="term" value="F:mRNA binding"/>
    <property type="evidence" value="ECO:0007669"/>
    <property type="project" value="TreeGrafter"/>
</dbReference>
<protein>
    <recommendedName>
        <fullName evidence="9">Ras GTPase-activating protein-binding protein 2</fullName>
    </recommendedName>
</protein>
<dbReference type="SUPFAM" id="SSF54928">
    <property type="entry name" value="RNA-binding domain, RBD"/>
    <property type="match status" value="1"/>
</dbReference>
<dbReference type="CTD" id="47998"/>
<evidence type="ECO:0000259" key="6">
    <source>
        <dbReference type="PROSITE" id="PS50177"/>
    </source>
</evidence>
<dbReference type="InterPro" id="IPR018222">
    <property type="entry name" value="Nuclear_transport_factor_2_euk"/>
</dbReference>
<dbReference type="GO" id="GO:0010494">
    <property type="term" value="C:cytoplasmic stress granule"/>
    <property type="evidence" value="ECO:0007669"/>
    <property type="project" value="UniProtKB-SubCell"/>
</dbReference>
<dbReference type="Pfam" id="PF02136">
    <property type="entry name" value="NTF2"/>
    <property type="match status" value="1"/>
</dbReference>
<dbReference type="EnsemblMetazoa" id="XM_001946558.4">
    <property type="protein sequence ID" value="XP_001946593.1"/>
    <property type="gene ID" value="LOC100165303"/>
</dbReference>
<dbReference type="KEGG" id="api:100165303"/>
<dbReference type="InterPro" id="IPR012677">
    <property type="entry name" value="Nucleotide-bd_a/b_plait_sf"/>
</dbReference>
<dbReference type="PROSITE" id="PS50102">
    <property type="entry name" value="RRM"/>
    <property type="match status" value="1"/>
</dbReference>
<dbReference type="Proteomes" id="UP000007819">
    <property type="component" value="Chromosome A2"/>
</dbReference>
<dbReference type="PANTHER" id="PTHR10693">
    <property type="entry name" value="RAS GTPASE-ACTIVATING PROTEIN-BINDING PROTEIN"/>
    <property type="match status" value="1"/>
</dbReference>
<feature type="compositionally biased region" description="Polar residues" evidence="4">
    <location>
        <begin position="332"/>
        <end position="350"/>
    </location>
</feature>
<dbReference type="Gene3D" id="3.10.450.50">
    <property type="match status" value="1"/>
</dbReference>
<dbReference type="OrthoDB" id="339151at2759"/>
<feature type="compositionally biased region" description="Gly residues" evidence="4">
    <location>
        <begin position="513"/>
        <end position="535"/>
    </location>
</feature>
<dbReference type="SMART" id="SM00360">
    <property type="entry name" value="RRM"/>
    <property type="match status" value="1"/>
</dbReference>
<feature type="region of interest" description="Disordered" evidence="4">
    <location>
        <begin position="302"/>
        <end position="412"/>
    </location>
</feature>
<dbReference type="GO" id="GO:1990904">
    <property type="term" value="C:ribonucleoprotein complex"/>
    <property type="evidence" value="ECO:0007669"/>
    <property type="project" value="TreeGrafter"/>
</dbReference>
<feature type="compositionally biased region" description="Low complexity" evidence="4">
    <location>
        <begin position="351"/>
        <end position="363"/>
    </location>
</feature>
<dbReference type="InterPro" id="IPR039539">
    <property type="entry name" value="Ras_GTPase_bind_prot"/>
</dbReference>
<dbReference type="InterPro" id="IPR000504">
    <property type="entry name" value="RRM_dom"/>
</dbReference>
<dbReference type="InterPro" id="IPR035979">
    <property type="entry name" value="RBD_domain_sf"/>
</dbReference>
<feature type="compositionally biased region" description="Low complexity" evidence="4">
    <location>
        <begin position="536"/>
        <end position="560"/>
    </location>
</feature>
<dbReference type="SUPFAM" id="SSF54427">
    <property type="entry name" value="NTF2-like"/>
    <property type="match status" value="1"/>
</dbReference>
<dbReference type="InterPro" id="IPR002075">
    <property type="entry name" value="NTF2_dom"/>
</dbReference>
<evidence type="ECO:0000256" key="1">
    <source>
        <dbReference type="ARBA" id="ARBA00004210"/>
    </source>
</evidence>
<feature type="compositionally biased region" description="Polar residues" evidence="4">
    <location>
        <begin position="380"/>
        <end position="394"/>
    </location>
</feature>
<evidence type="ECO:0000313" key="8">
    <source>
        <dbReference type="Proteomes" id="UP000007819"/>
    </source>
</evidence>
<dbReference type="AlphaFoldDB" id="A0A8R1W0B4"/>
<dbReference type="OMA" id="RPRGNAY"/>
<dbReference type="PROSITE" id="PS50177">
    <property type="entry name" value="NTF2_DOMAIN"/>
    <property type="match status" value="1"/>
</dbReference>
<feature type="region of interest" description="Disordered" evidence="4">
    <location>
        <begin position="142"/>
        <end position="169"/>
    </location>
</feature>
<reference evidence="7" key="2">
    <citation type="submission" date="2022-06" db="UniProtKB">
        <authorList>
            <consortium name="EnsemblMetazoa"/>
        </authorList>
    </citation>
    <scope>IDENTIFICATION</scope>
</reference>
<dbReference type="RefSeq" id="XP_001946593.1">
    <property type="nucleotide sequence ID" value="XM_001946558.4"/>
</dbReference>
<dbReference type="Gene3D" id="3.30.70.330">
    <property type="match status" value="1"/>
</dbReference>
<name>A0A8R1W0B4_ACYPI</name>
<evidence type="ECO:0000256" key="2">
    <source>
        <dbReference type="ARBA" id="ARBA00022884"/>
    </source>
</evidence>
<organism evidence="7 8">
    <name type="scientific">Acyrthosiphon pisum</name>
    <name type="common">Pea aphid</name>
    <dbReference type="NCBI Taxonomy" id="7029"/>
    <lineage>
        <taxon>Eukaryota</taxon>
        <taxon>Metazoa</taxon>
        <taxon>Ecdysozoa</taxon>
        <taxon>Arthropoda</taxon>
        <taxon>Hexapoda</taxon>
        <taxon>Insecta</taxon>
        <taxon>Pterygota</taxon>
        <taxon>Neoptera</taxon>
        <taxon>Paraneoptera</taxon>
        <taxon>Hemiptera</taxon>
        <taxon>Sternorrhyncha</taxon>
        <taxon>Aphidomorpha</taxon>
        <taxon>Aphidoidea</taxon>
        <taxon>Aphididae</taxon>
        <taxon>Macrosiphini</taxon>
        <taxon>Acyrthosiphon</taxon>
    </lineage>
</organism>
<accession>A0A8R1W0B4</accession>
<dbReference type="PANTHER" id="PTHR10693:SF20">
    <property type="entry name" value="AT27578P"/>
    <property type="match status" value="1"/>
</dbReference>
<dbReference type="FunFam" id="3.10.450.50:FF:000010">
    <property type="entry name" value="Ras GTPase-activating protein-binding protein"/>
    <property type="match status" value="1"/>
</dbReference>
<dbReference type="CDD" id="cd00780">
    <property type="entry name" value="NTF2"/>
    <property type="match status" value="1"/>
</dbReference>
<reference evidence="8" key="1">
    <citation type="submission" date="2010-06" db="EMBL/GenBank/DDBJ databases">
        <authorList>
            <person name="Jiang H."/>
            <person name="Abraham K."/>
            <person name="Ali S."/>
            <person name="Alsbrooks S.L."/>
            <person name="Anim B.N."/>
            <person name="Anosike U.S."/>
            <person name="Attaway T."/>
            <person name="Bandaranaike D.P."/>
            <person name="Battles P.K."/>
            <person name="Bell S.N."/>
            <person name="Bell A.V."/>
            <person name="Beltran B."/>
            <person name="Bickham C."/>
            <person name="Bustamante Y."/>
            <person name="Caleb T."/>
            <person name="Canada A."/>
            <person name="Cardenas V."/>
            <person name="Carter K."/>
            <person name="Chacko J."/>
            <person name="Chandrabose M.N."/>
            <person name="Chavez D."/>
            <person name="Chavez A."/>
            <person name="Chen L."/>
            <person name="Chu H.-S."/>
            <person name="Claassen K.J."/>
            <person name="Cockrell R."/>
            <person name="Collins M."/>
            <person name="Cooper J.A."/>
            <person name="Cree A."/>
            <person name="Curry S.M."/>
            <person name="Da Y."/>
            <person name="Dao M.D."/>
            <person name="Das B."/>
            <person name="Davila M.-L."/>
            <person name="Davy-Carroll L."/>
            <person name="Denson S."/>
            <person name="Dinh H."/>
            <person name="Ebong V.E."/>
            <person name="Edwards J.R."/>
            <person name="Egan A."/>
            <person name="El-Daye J."/>
            <person name="Escobedo L."/>
            <person name="Fernandez S."/>
            <person name="Fernando P.R."/>
            <person name="Flagg N."/>
            <person name="Forbes L.D."/>
            <person name="Fowler R.G."/>
            <person name="Fu Q."/>
            <person name="Gabisi R.A."/>
            <person name="Ganer J."/>
            <person name="Garbino Pronczuk A."/>
            <person name="Garcia R.M."/>
            <person name="Garner T."/>
            <person name="Garrett T.E."/>
            <person name="Gonzalez D.A."/>
            <person name="Hamid H."/>
            <person name="Hawkins E.S."/>
            <person name="Hirani K."/>
            <person name="Hogues M.E."/>
            <person name="Hollins B."/>
            <person name="Hsiao C.-H."/>
            <person name="Jabil R."/>
            <person name="James M.L."/>
            <person name="Jhangiani S.N."/>
            <person name="Johnson B."/>
            <person name="Johnson Q."/>
            <person name="Joshi V."/>
            <person name="Kalu J.B."/>
            <person name="Kam C."/>
            <person name="Kashfia A."/>
            <person name="Keebler J."/>
            <person name="Kisamo H."/>
            <person name="Kovar C.L."/>
            <person name="Lago L.A."/>
            <person name="Lai C.-Y."/>
            <person name="Laidlaw J."/>
            <person name="Lara F."/>
            <person name="Le T.-K."/>
            <person name="Lee S.L."/>
            <person name="Legall F.H."/>
            <person name="Lemon S.J."/>
            <person name="Lewis L.R."/>
            <person name="Li B."/>
            <person name="Liu Y."/>
            <person name="Liu Y.-S."/>
            <person name="Lopez J."/>
            <person name="Lozado R.J."/>
            <person name="Lu J."/>
            <person name="Madu R.C."/>
            <person name="Maheshwari M."/>
            <person name="Maheshwari R."/>
            <person name="Malloy K."/>
            <person name="Martinez E."/>
            <person name="Mathew T."/>
            <person name="Mercado I.C."/>
            <person name="Mercado C."/>
            <person name="Meyer B."/>
            <person name="Montgomery K."/>
            <person name="Morgan M.B."/>
            <person name="Munidasa M."/>
            <person name="Nazareth L.V."/>
            <person name="Nelson J."/>
            <person name="Ng B.M."/>
            <person name="Nguyen N.B."/>
            <person name="Nguyen P.Q."/>
            <person name="Nguyen T."/>
            <person name="Obregon M."/>
            <person name="Okwuonu G.O."/>
            <person name="Onwere C.G."/>
            <person name="Orozco G."/>
            <person name="Parra A."/>
            <person name="Patel S."/>
            <person name="Patil S."/>
            <person name="Perez A."/>
            <person name="Perez Y."/>
            <person name="Pham C."/>
            <person name="Primus E.L."/>
            <person name="Pu L.-L."/>
            <person name="Puazo M."/>
            <person name="Qin X."/>
            <person name="Quiroz J.B."/>
            <person name="Reese J."/>
            <person name="Richards S."/>
            <person name="Rives C.M."/>
            <person name="Robberts R."/>
            <person name="Ruiz S.J."/>
            <person name="Ruiz M.J."/>
            <person name="Santibanez J."/>
            <person name="Schneider B.W."/>
            <person name="Sisson I."/>
            <person name="Smith M."/>
            <person name="Sodergren E."/>
            <person name="Song X.-Z."/>
            <person name="Song B.B."/>
            <person name="Summersgill H."/>
            <person name="Thelus R."/>
            <person name="Thornton R.D."/>
            <person name="Trejos Z.Y."/>
            <person name="Usmani K."/>
            <person name="Vattathil S."/>
            <person name="Villasana D."/>
            <person name="Walker D.L."/>
            <person name="Wang S."/>
            <person name="Wang K."/>
            <person name="White C.S."/>
            <person name="Williams A.C."/>
            <person name="Williamson J."/>
            <person name="Wilson K."/>
            <person name="Woghiren I.O."/>
            <person name="Woodworth J.R."/>
            <person name="Worley K.C."/>
            <person name="Wright R.A."/>
            <person name="Wu W."/>
            <person name="Young L."/>
            <person name="Zhang L."/>
            <person name="Zhang J."/>
            <person name="Zhu Y."/>
            <person name="Muzny D.M."/>
            <person name="Weinstock G."/>
            <person name="Gibbs R.A."/>
        </authorList>
    </citation>
    <scope>NUCLEOTIDE SEQUENCE [LARGE SCALE GENOMIC DNA]</scope>
    <source>
        <strain evidence="8">LSR1</strain>
    </source>
</reference>
<feature type="domain" description="NTF2" evidence="6">
    <location>
        <begin position="12"/>
        <end position="132"/>
    </location>
</feature>
<dbReference type="GO" id="GO:0005829">
    <property type="term" value="C:cytosol"/>
    <property type="evidence" value="ECO:0007669"/>
    <property type="project" value="TreeGrafter"/>
</dbReference>
<evidence type="ECO:0008006" key="9">
    <source>
        <dbReference type="Google" id="ProtNLM"/>
    </source>
</evidence>
<feature type="region of interest" description="Disordered" evidence="4">
    <location>
        <begin position="499"/>
        <end position="560"/>
    </location>
</feature>
<dbReference type="GeneID" id="100165303"/>
<feature type="compositionally biased region" description="Polar residues" evidence="4">
    <location>
        <begin position="402"/>
        <end position="412"/>
    </location>
</feature>
<dbReference type="InterPro" id="IPR032710">
    <property type="entry name" value="NTF2-like_dom_sf"/>
</dbReference>
<evidence type="ECO:0000256" key="4">
    <source>
        <dbReference type="SAM" id="MobiDB-lite"/>
    </source>
</evidence>
<evidence type="ECO:0000259" key="5">
    <source>
        <dbReference type="PROSITE" id="PS50102"/>
    </source>
</evidence>
<feature type="compositionally biased region" description="Acidic residues" evidence="4">
    <location>
        <begin position="142"/>
        <end position="158"/>
    </location>
</feature>
<keyword evidence="2 3" id="KW-0694">RNA-binding</keyword>
<sequence length="560" mass="61880">MVADSCPNPQSVGREFVRQYYTMLNQSPHYMHRFYSSDSYFVHGGLEPYSRDMTPSIGQKDIHKRVQELNFRDCHAKILQVDSQNTLGNGVVVHVTGELSNCGQPMRRFAQTFVLAAQSPKKYYVHNDIFRYQDVMFNEDDVNDEADSGQSDGEENGEVEQSPVTQQPQHQVNYYNTTTQGQTLNGVALNVIPTSVPVQQLLPEQIPVQVQQHIPTVTAPVQNSTPTVLPPSNNVSRTQPSYNQTQILTEQPKIQHQEEPTNHNVDIKENQEPIKKDIPITEAVSPGDQPKPLYAQLFKSGGRSTETHTEAPPPVSVQTQNYSSPLPKATSPVRNNDYSSNAFPNNQYEQRGNVNRNVRNNYNGRGGGVGGRNLNDRPSRNSFNNRENGYNSGPGNDPRINRGNQSGSYNGMFQSDEQQLFIGKIPPEVQESDLRNLFEKFGNLLDVRIMKGGSKTGDPSMNGNFGFVIFESIDTAHKVLKSRPIMLPGENGIKLNVEEKKNKSRSSMVNSDGGAGGGGSSGGGSGGGLGRGGMRAGNNRGGFNRNQNDGPRNNNFRRQN</sequence>
<keyword evidence="8" id="KW-1185">Reference proteome</keyword>
<comment type="subcellular location">
    <subcellularLocation>
        <location evidence="1">Cytoplasm</location>
        <location evidence="1">Stress granule</location>
    </subcellularLocation>
</comment>
<feature type="domain" description="RRM" evidence="5">
    <location>
        <begin position="418"/>
        <end position="502"/>
    </location>
</feature>
<evidence type="ECO:0000313" key="7">
    <source>
        <dbReference type="EnsemblMetazoa" id="XP_001946593.1"/>
    </source>
</evidence>
<proteinExistence type="predicted"/>
<evidence type="ECO:0000256" key="3">
    <source>
        <dbReference type="PROSITE-ProRule" id="PRU00176"/>
    </source>
</evidence>
<dbReference type="Pfam" id="PF00076">
    <property type="entry name" value="RRM_1"/>
    <property type="match status" value="1"/>
</dbReference>